<evidence type="ECO:0000313" key="3">
    <source>
        <dbReference type="Proteomes" id="UP000887226"/>
    </source>
</evidence>
<accession>A0A9P7YW83</accession>
<name>A0A9P7YW83_9HELO</name>
<keyword evidence="3" id="KW-1185">Reference proteome</keyword>
<reference evidence="2" key="1">
    <citation type="journal article" date="2021" name="IMA Fungus">
        <title>Genomic characterization of three marine fungi, including Emericellopsis atlantica sp. nov. with signatures of a generalist lifestyle and marine biomass degradation.</title>
        <authorList>
            <person name="Hagestad O.C."/>
            <person name="Hou L."/>
            <person name="Andersen J.H."/>
            <person name="Hansen E.H."/>
            <person name="Altermark B."/>
            <person name="Li C."/>
            <person name="Kuhnert E."/>
            <person name="Cox R.J."/>
            <person name="Crous P.W."/>
            <person name="Spatafora J.W."/>
            <person name="Lail K."/>
            <person name="Amirebrahimi M."/>
            <person name="Lipzen A."/>
            <person name="Pangilinan J."/>
            <person name="Andreopoulos W."/>
            <person name="Hayes R.D."/>
            <person name="Ng V."/>
            <person name="Grigoriev I.V."/>
            <person name="Jackson S.A."/>
            <person name="Sutton T.D.S."/>
            <person name="Dobson A.D.W."/>
            <person name="Rama T."/>
        </authorList>
    </citation>
    <scope>NUCLEOTIDE SEQUENCE</scope>
    <source>
        <strain evidence="2">TRa3180A</strain>
    </source>
</reference>
<sequence>MCNESLLPWKLKDPSLPKKWHRATSVCVRNVAASQRTLPPRRVPSVFVMAGRTAIYKKKLPTMSDWASIDRQRKKLRDERKETMAKLMRLSKMEEALDEREQKMVELGVSTLEELDAKEAEERAEAARLKQSAANLDEASTFADDFILDPEALSGLPESFWSSMASPGPAESSGPGSSLSGPPGFLTGTVGPVLVSSSFSTSYTSGSFSGWSFSSVASGVDSDAGSSREMWNTGFNRDPLGSCSLKLTGPVFSNISYGPSFLKSSLVLGHFVLMCLRISRTRCLWITVAADP</sequence>
<feature type="coiled-coil region" evidence="1">
    <location>
        <begin position="73"/>
        <end position="139"/>
    </location>
</feature>
<gene>
    <name evidence="2" type="ORF">BJ878DRAFT_579199</name>
</gene>
<keyword evidence="1" id="KW-0175">Coiled coil</keyword>
<evidence type="ECO:0000313" key="2">
    <source>
        <dbReference type="EMBL" id="KAG9240243.1"/>
    </source>
</evidence>
<dbReference type="EMBL" id="MU254521">
    <property type="protein sequence ID" value="KAG9240243.1"/>
    <property type="molecule type" value="Genomic_DNA"/>
</dbReference>
<dbReference type="Proteomes" id="UP000887226">
    <property type="component" value="Unassembled WGS sequence"/>
</dbReference>
<evidence type="ECO:0000256" key="1">
    <source>
        <dbReference type="SAM" id="Coils"/>
    </source>
</evidence>
<organism evidence="2 3">
    <name type="scientific">Calycina marina</name>
    <dbReference type="NCBI Taxonomy" id="1763456"/>
    <lineage>
        <taxon>Eukaryota</taxon>
        <taxon>Fungi</taxon>
        <taxon>Dikarya</taxon>
        <taxon>Ascomycota</taxon>
        <taxon>Pezizomycotina</taxon>
        <taxon>Leotiomycetes</taxon>
        <taxon>Helotiales</taxon>
        <taxon>Pezizellaceae</taxon>
        <taxon>Calycina</taxon>
    </lineage>
</organism>
<protein>
    <submittedName>
        <fullName evidence="2">Uncharacterized protein</fullName>
    </submittedName>
</protein>
<dbReference type="AlphaFoldDB" id="A0A9P7YW83"/>
<proteinExistence type="predicted"/>
<comment type="caution">
    <text evidence="2">The sequence shown here is derived from an EMBL/GenBank/DDBJ whole genome shotgun (WGS) entry which is preliminary data.</text>
</comment>